<name>A0AAD7KBV0_9AGAR</name>
<gene>
    <name evidence="1" type="ORF">DFH07DRAFT_764413</name>
</gene>
<accession>A0AAD7KBV0</accession>
<comment type="caution">
    <text evidence="1">The sequence shown here is derived from an EMBL/GenBank/DDBJ whole genome shotgun (WGS) entry which is preliminary data.</text>
</comment>
<proteinExistence type="predicted"/>
<sequence length="483" mass="54205">MKCGDEIIKVDSDHHTQGTVTNILILDRRGAVSGVREVAVPGHRVPGDDARFSFYTASTVPSTVWGPGTLSGRAIMALGETTLKVLDRIIDREALAIQWRLGIIRRTAPGNLTSGMYDDLIELSRPDIYPESMMTIAAELLFRQLEEGYGAKVAFSLVQLPVSEAHLVVHELLISRENELLSNWTEASHFSRYCRDWGPDPTLDFLANLVQLHPEMISVCCAVVEDLARNPKIGILFLRFPGHPILRIQAEKSLNIPLLCRTPLAKLQLTFSVGDLMYRWNIWKALEDAGCSAERRLLNIDEVLLNATSTDQCWNPDFFDAAVDLFDFILHSRVPELHRVAVDHLIACLAVQNSWEPLRLVLDLLKGRLKVMCNFGNISQNSPFRMGPGFLRSGKVLIQLSPAFVQPVFFILGLYEYMLHLRRLQIERELRGTFSEIIPPRTSHNGYGSLRTAVIQPRLECACAQQTITVDRQPPFDSGLGDT</sequence>
<dbReference type="AlphaFoldDB" id="A0AAD7KBV0"/>
<reference evidence="1" key="1">
    <citation type="submission" date="2023-03" db="EMBL/GenBank/DDBJ databases">
        <title>Massive genome expansion in bonnet fungi (Mycena s.s.) driven by repeated elements and novel gene families across ecological guilds.</title>
        <authorList>
            <consortium name="Lawrence Berkeley National Laboratory"/>
            <person name="Harder C.B."/>
            <person name="Miyauchi S."/>
            <person name="Viragh M."/>
            <person name="Kuo A."/>
            <person name="Thoen E."/>
            <person name="Andreopoulos B."/>
            <person name="Lu D."/>
            <person name="Skrede I."/>
            <person name="Drula E."/>
            <person name="Henrissat B."/>
            <person name="Morin E."/>
            <person name="Kohler A."/>
            <person name="Barry K."/>
            <person name="LaButti K."/>
            <person name="Morin E."/>
            <person name="Salamov A."/>
            <person name="Lipzen A."/>
            <person name="Mereny Z."/>
            <person name="Hegedus B."/>
            <person name="Baldrian P."/>
            <person name="Stursova M."/>
            <person name="Weitz H."/>
            <person name="Taylor A."/>
            <person name="Grigoriev I.V."/>
            <person name="Nagy L.G."/>
            <person name="Martin F."/>
            <person name="Kauserud H."/>
        </authorList>
    </citation>
    <scope>NUCLEOTIDE SEQUENCE</scope>
    <source>
        <strain evidence="1">CBHHK188m</strain>
    </source>
</reference>
<dbReference type="EMBL" id="JARJLG010000003">
    <property type="protein sequence ID" value="KAJ7782246.1"/>
    <property type="molecule type" value="Genomic_DNA"/>
</dbReference>
<dbReference type="Proteomes" id="UP001215280">
    <property type="component" value="Unassembled WGS sequence"/>
</dbReference>
<organism evidence="1 2">
    <name type="scientific">Mycena maculata</name>
    <dbReference type="NCBI Taxonomy" id="230809"/>
    <lineage>
        <taxon>Eukaryota</taxon>
        <taxon>Fungi</taxon>
        <taxon>Dikarya</taxon>
        <taxon>Basidiomycota</taxon>
        <taxon>Agaricomycotina</taxon>
        <taxon>Agaricomycetes</taxon>
        <taxon>Agaricomycetidae</taxon>
        <taxon>Agaricales</taxon>
        <taxon>Marasmiineae</taxon>
        <taxon>Mycenaceae</taxon>
        <taxon>Mycena</taxon>
    </lineage>
</organism>
<keyword evidence="2" id="KW-1185">Reference proteome</keyword>
<evidence type="ECO:0000313" key="1">
    <source>
        <dbReference type="EMBL" id="KAJ7782246.1"/>
    </source>
</evidence>
<protein>
    <submittedName>
        <fullName evidence="1">Uncharacterized protein</fullName>
    </submittedName>
</protein>
<evidence type="ECO:0000313" key="2">
    <source>
        <dbReference type="Proteomes" id="UP001215280"/>
    </source>
</evidence>